<dbReference type="Pfam" id="PF01066">
    <property type="entry name" value="CDP-OH_P_transf"/>
    <property type="match status" value="1"/>
</dbReference>
<evidence type="ECO:0000256" key="2">
    <source>
        <dbReference type="ARBA" id="ARBA00005042"/>
    </source>
</evidence>
<evidence type="ECO:0000256" key="7">
    <source>
        <dbReference type="ARBA" id="ARBA00022679"/>
    </source>
</evidence>
<comment type="similarity">
    <text evidence="3 16">Belongs to the CDP-alcohol phosphatidyltransferase class-I family.</text>
</comment>
<name>H8GQG0_METAL</name>
<evidence type="ECO:0000256" key="4">
    <source>
        <dbReference type="ARBA" id="ARBA00013170"/>
    </source>
</evidence>
<dbReference type="EC" id="2.7.8.5" evidence="4 15"/>
<dbReference type="GO" id="GO:0046474">
    <property type="term" value="P:glycerophospholipid biosynthetic process"/>
    <property type="evidence" value="ECO:0007669"/>
    <property type="project" value="TreeGrafter"/>
</dbReference>
<evidence type="ECO:0000256" key="17">
    <source>
        <dbReference type="SAM" id="Phobius"/>
    </source>
</evidence>
<evidence type="ECO:0000256" key="10">
    <source>
        <dbReference type="ARBA" id="ARBA00023098"/>
    </source>
</evidence>
<gene>
    <name evidence="18" type="ORF">Metal_2027</name>
</gene>
<comment type="pathway">
    <text evidence="2">Phospholipid metabolism; phosphatidylglycerol biosynthesis; phosphatidylglycerol from CDP-diacylglycerol: step 1/2.</text>
</comment>
<dbReference type="STRING" id="686340.Metal_2027"/>
<dbReference type="HOGENOM" id="CLU_051314_6_2_6"/>
<dbReference type="eggNOG" id="COG0558">
    <property type="taxonomic scope" value="Bacteria"/>
</dbReference>
<feature type="transmembrane region" description="Helical" evidence="17">
    <location>
        <begin position="126"/>
        <end position="144"/>
    </location>
</feature>
<sequence length="191" mass="21062">MTWLPNLLTLSRIVMLLPVMGLLAETDSADYRWAFALFLAAGLTDLVDGWAARRLNCVSNVGAFLDPLADKIMSNVLLVFLACRYPAWIPLWMVLLLLAREFAVQGFRSMAPCLGVMIRTERLSKLKTLFQLIAAGAVIAGLGWESLSTIAAPVALTSLILALASGYISMTTIFIRNADLWSRRPLDMESR</sequence>
<proteinExistence type="inferred from homology"/>
<comment type="catalytic activity">
    <reaction evidence="14">
        <text>a CDP-1,2-diacyl-sn-glycerol + sn-glycerol 3-phosphate = a 1,2-diacyl-sn-glycero-3-phospho-(1'-sn-glycero-3'-phosphate) + CMP + H(+)</text>
        <dbReference type="Rhea" id="RHEA:12593"/>
        <dbReference type="ChEBI" id="CHEBI:15378"/>
        <dbReference type="ChEBI" id="CHEBI:57597"/>
        <dbReference type="ChEBI" id="CHEBI:58332"/>
        <dbReference type="ChEBI" id="CHEBI:60110"/>
        <dbReference type="ChEBI" id="CHEBI:60377"/>
        <dbReference type="EC" id="2.7.8.5"/>
    </reaction>
</comment>
<evidence type="ECO:0000256" key="16">
    <source>
        <dbReference type="RuleBase" id="RU003750"/>
    </source>
</evidence>
<evidence type="ECO:0000313" key="18">
    <source>
        <dbReference type="EMBL" id="EIC29787.1"/>
    </source>
</evidence>
<dbReference type="EMBL" id="CM001475">
    <property type="protein sequence ID" value="EIC29787.1"/>
    <property type="molecule type" value="Genomic_DNA"/>
</dbReference>
<evidence type="ECO:0000256" key="12">
    <source>
        <dbReference type="ARBA" id="ARBA00023209"/>
    </source>
</evidence>
<keyword evidence="11 17" id="KW-0472">Membrane</keyword>
<evidence type="ECO:0000256" key="5">
    <source>
        <dbReference type="ARBA" id="ARBA00014944"/>
    </source>
</evidence>
<feature type="transmembrane region" description="Helical" evidence="17">
    <location>
        <begin position="6"/>
        <end position="24"/>
    </location>
</feature>
<dbReference type="Proteomes" id="UP000005090">
    <property type="component" value="Chromosome"/>
</dbReference>
<feature type="transmembrane region" description="Helical" evidence="17">
    <location>
        <begin position="150"/>
        <end position="175"/>
    </location>
</feature>
<dbReference type="InterPro" id="IPR048254">
    <property type="entry name" value="CDP_ALCOHOL_P_TRANSF_CS"/>
</dbReference>
<dbReference type="GO" id="GO:0016020">
    <property type="term" value="C:membrane"/>
    <property type="evidence" value="ECO:0007669"/>
    <property type="project" value="UniProtKB-SubCell"/>
</dbReference>
<dbReference type="InterPro" id="IPR000462">
    <property type="entry name" value="CDP-OH_P_trans"/>
</dbReference>
<keyword evidence="8 17" id="KW-0812">Transmembrane</keyword>
<dbReference type="PANTHER" id="PTHR14269:SF11">
    <property type="entry name" value="CDP-DIACYLGLYCEROL--GLYCEROL-3-PHOSPHATE 3-PHOSPHATIDYLTRANSFERASE"/>
    <property type="match status" value="1"/>
</dbReference>
<evidence type="ECO:0000256" key="3">
    <source>
        <dbReference type="ARBA" id="ARBA00010441"/>
    </source>
</evidence>
<keyword evidence="13" id="KW-1208">Phospholipid metabolism</keyword>
<dbReference type="RefSeq" id="WP_005371937.1">
    <property type="nucleotide sequence ID" value="NZ_CM001475.1"/>
</dbReference>
<comment type="subcellular location">
    <subcellularLocation>
        <location evidence="1">Membrane</location>
        <topology evidence="1">Multi-pass membrane protein</topology>
    </subcellularLocation>
</comment>
<dbReference type="PANTHER" id="PTHR14269">
    <property type="entry name" value="CDP-DIACYLGLYCEROL--GLYCEROL-3-PHOSPHATE 3-PHOSPHATIDYLTRANSFERASE-RELATED"/>
    <property type="match status" value="1"/>
</dbReference>
<reference evidence="18 19" key="1">
    <citation type="journal article" date="2013" name="Genome Announc.">
        <title>Genome Sequence of the Obligate Gammaproteobacterial Methanotroph Methylomicrobium album Strain BG8.</title>
        <authorList>
            <person name="Kits K.D."/>
            <person name="Kalyuzhnaya M.G."/>
            <person name="Klotz M.G."/>
            <person name="Jetten M.S."/>
            <person name="Op den Camp H.J."/>
            <person name="Vuilleumier S."/>
            <person name="Bringel F."/>
            <person name="Dispirito A.A."/>
            <person name="Murrell J.C."/>
            <person name="Bruce D."/>
            <person name="Cheng J.F."/>
            <person name="Copeland A."/>
            <person name="Goodwin L."/>
            <person name="Hauser L."/>
            <person name="Lajus A."/>
            <person name="Land M.L."/>
            <person name="Lapidus A."/>
            <person name="Lucas S."/>
            <person name="Medigue C."/>
            <person name="Pitluck S."/>
            <person name="Woyke T."/>
            <person name="Zeytun A."/>
            <person name="Stein L.Y."/>
        </authorList>
    </citation>
    <scope>NUCLEOTIDE SEQUENCE [LARGE SCALE GENOMIC DNA]</scope>
    <source>
        <strain evidence="18 19">BG8</strain>
    </source>
</reference>
<keyword evidence="7 16" id="KW-0808">Transferase</keyword>
<protein>
    <recommendedName>
        <fullName evidence="5 15">CDP-diacylglycerol--glycerol-3-phosphate 3-phosphatidyltransferase</fullName>
        <ecNumber evidence="4 15">2.7.8.5</ecNumber>
    </recommendedName>
</protein>
<keyword evidence="10" id="KW-0443">Lipid metabolism</keyword>
<dbReference type="InterPro" id="IPR050324">
    <property type="entry name" value="CDP-alcohol_PTase-I"/>
</dbReference>
<evidence type="ECO:0000256" key="14">
    <source>
        <dbReference type="ARBA" id="ARBA00048586"/>
    </source>
</evidence>
<keyword evidence="9 17" id="KW-1133">Transmembrane helix</keyword>
<dbReference type="NCBIfam" id="TIGR00560">
    <property type="entry name" value="pgsA"/>
    <property type="match status" value="1"/>
</dbReference>
<evidence type="ECO:0000256" key="6">
    <source>
        <dbReference type="ARBA" id="ARBA00022516"/>
    </source>
</evidence>
<evidence type="ECO:0000256" key="8">
    <source>
        <dbReference type="ARBA" id="ARBA00022692"/>
    </source>
</evidence>
<evidence type="ECO:0000256" key="15">
    <source>
        <dbReference type="NCBIfam" id="TIGR00560"/>
    </source>
</evidence>
<evidence type="ECO:0000313" key="19">
    <source>
        <dbReference type="Proteomes" id="UP000005090"/>
    </source>
</evidence>
<feature type="transmembrane region" description="Helical" evidence="17">
    <location>
        <begin position="72"/>
        <end position="99"/>
    </location>
</feature>
<dbReference type="InterPro" id="IPR004570">
    <property type="entry name" value="Phosphatidylglycerol_P_synth"/>
</dbReference>
<dbReference type="GO" id="GO:0008444">
    <property type="term" value="F:CDP-diacylglycerol-glycerol-3-phosphate 3-phosphatidyltransferase activity"/>
    <property type="evidence" value="ECO:0007669"/>
    <property type="project" value="UniProtKB-UniRule"/>
</dbReference>
<keyword evidence="12" id="KW-0594">Phospholipid biosynthesis</keyword>
<dbReference type="PROSITE" id="PS00379">
    <property type="entry name" value="CDP_ALCOHOL_P_TRANSF"/>
    <property type="match status" value="1"/>
</dbReference>
<dbReference type="PIRSF" id="PIRSF000847">
    <property type="entry name" value="Phos_ph_gly_syn"/>
    <property type="match status" value="1"/>
</dbReference>
<dbReference type="AlphaFoldDB" id="H8GQG0"/>
<accession>H8GQG0</accession>
<dbReference type="Gene3D" id="1.20.120.1760">
    <property type="match status" value="1"/>
</dbReference>
<evidence type="ECO:0000256" key="1">
    <source>
        <dbReference type="ARBA" id="ARBA00004141"/>
    </source>
</evidence>
<organism evidence="18 19">
    <name type="scientific">Methylomicrobium album BG8</name>
    <dbReference type="NCBI Taxonomy" id="686340"/>
    <lineage>
        <taxon>Bacteria</taxon>
        <taxon>Pseudomonadati</taxon>
        <taxon>Pseudomonadota</taxon>
        <taxon>Gammaproteobacteria</taxon>
        <taxon>Methylococcales</taxon>
        <taxon>Methylococcaceae</taxon>
        <taxon>Methylomicrobium</taxon>
    </lineage>
</organism>
<evidence type="ECO:0000256" key="9">
    <source>
        <dbReference type="ARBA" id="ARBA00022989"/>
    </source>
</evidence>
<dbReference type="InterPro" id="IPR043130">
    <property type="entry name" value="CDP-OH_PTrfase_TM_dom"/>
</dbReference>
<keyword evidence="6" id="KW-0444">Lipid biosynthesis</keyword>
<keyword evidence="19" id="KW-1185">Reference proteome</keyword>
<evidence type="ECO:0000256" key="11">
    <source>
        <dbReference type="ARBA" id="ARBA00023136"/>
    </source>
</evidence>
<evidence type="ECO:0000256" key="13">
    <source>
        <dbReference type="ARBA" id="ARBA00023264"/>
    </source>
</evidence>